<keyword evidence="3" id="KW-1185">Reference proteome</keyword>
<evidence type="ECO:0000313" key="3">
    <source>
        <dbReference type="Proteomes" id="UP000224974"/>
    </source>
</evidence>
<dbReference type="Proteomes" id="UP000224974">
    <property type="component" value="Unassembled WGS sequence"/>
</dbReference>
<sequence>MSNTNPNIDEMAIMSDNLQSLLCILHERGPQKLGGAEVYSTIGLAWDLSCKISSWLEKEAEKDE</sequence>
<reference evidence="1" key="2">
    <citation type="submission" date="2017-09" db="EMBL/GenBank/DDBJ databases">
        <title>FDA dAtabase for Regulatory Grade micrObial Sequences (FDA-ARGOS): Supporting development and validation of Infectious Disease Dx tests.</title>
        <authorList>
            <person name="Minogue T."/>
            <person name="Wolcott M."/>
            <person name="Wasieloski L."/>
            <person name="Aguilar W."/>
            <person name="Moore D."/>
            <person name="Tallon L.J."/>
            <person name="Sadzewicz L."/>
            <person name="Ott S."/>
            <person name="Zhao X."/>
            <person name="Nagaraj S."/>
            <person name="Vavikolanu K."/>
            <person name="Aluvathingal J."/>
            <person name="Nadendla S."/>
            <person name="Sichtig H."/>
        </authorList>
    </citation>
    <scope>NUCLEOTIDE SEQUENCE</scope>
    <source>
        <strain evidence="1">FDAARGOS_387</strain>
    </source>
</reference>
<dbReference type="OrthoDB" id="6640970at2"/>
<dbReference type="EMBL" id="CAADJA010000002">
    <property type="protein sequence ID" value="VFS51457.1"/>
    <property type="molecule type" value="Genomic_DNA"/>
</dbReference>
<proteinExistence type="predicted"/>
<organism evidence="1 3">
    <name type="scientific">Budvicia aquatica</name>
    <dbReference type="NCBI Taxonomy" id="82979"/>
    <lineage>
        <taxon>Bacteria</taxon>
        <taxon>Pseudomonadati</taxon>
        <taxon>Pseudomonadota</taxon>
        <taxon>Gammaproteobacteria</taxon>
        <taxon>Enterobacterales</taxon>
        <taxon>Budviciaceae</taxon>
        <taxon>Budvicia</taxon>
    </lineage>
</organism>
<dbReference type="STRING" id="1111728.GCA_000427805_04982"/>
<accession>A0A2C6DQV1</accession>
<dbReference type="RefSeq" id="WP_029096163.1">
    <property type="nucleotide sequence ID" value="NZ_CAADJA010000002.1"/>
</dbReference>
<protein>
    <submittedName>
        <fullName evidence="1">Uncharacterized protein</fullName>
    </submittedName>
</protein>
<evidence type="ECO:0000313" key="4">
    <source>
        <dbReference type="Proteomes" id="UP000373449"/>
    </source>
</evidence>
<reference evidence="3" key="1">
    <citation type="submission" date="2017-09" db="EMBL/GenBank/DDBJ databases">
        <title>FDA dAtabase for Regulatory Grade micrObial Sequences (FDA-ARGOS): Supporting development and validation of Infectious Disease Dx tests.</title>
        <authorList>
            <person name="Minogue T."/>
            <person name="Wolcott M."/>
            <person name="Wasieloski L."/>
            <person name="Aguilar W."/>
            <person name="Moore D."/>
            <person name="Tallon L."/>
            <person name="Sadzewicz L."/>
            <person name="Ott S."/>
            <person name="Zhao X."/>
            <person name="Nagaraj S."/>
            <person name="Vavikolanu K."/>
            <person name="Aluvathingal J."/>
            <person name="Nadendla S."/>
            <person name="Sichtig H."/>
        </authorList>
    </citation>
    <scope>NUCLEOTIDE SEQUENCE [LARGE SCALE GENOMIC DNA]</scope>
    <source>
        <strain evidence="3">FDAARGOS_387</strain>
    </source>
</reference>
<name>A0A2C6DQV1_9GAMM</name>
<reference evidence="2 4" key="3">
    <citation type="submission" date="2019-03" db="EMBL/GenBank/DDBJ databases">
        <authorList>
            <consortium name="Pathogen Informatics"/>
        </authorList>
    </citation>
    <scope>NUCLEOTIDE SEQUENCE [LARGE SCALE GENOMIC DNA]</scope>
    <source>
        <strain evidence="2 4">NCTC12282</strain>
    </source>
</reference>
<gene>
    <name evidence="1" type="ORF">CRN84_18545</name>
    <name evidence="2" type="ORF">NCTC12282_05100</name>
</gene>
<evidence type="ECO:0000313" key="1">
    <source>
        <dbReference type="EMBL" id="PHI31194.1"/>
    </source>
</evidence>
<dbReference type="EMBL" id="PDDX01000001">
    <property type="protein sequence ID" value="PHI31194.1"/>
    <property type="molecule type" value="Genomic_DNA"/>
</dbReference>
<dbReference type="Proteomes" id="UP000373449">
    <property type="component" value="Unassembled WGS sequence"/>
</dbReference>
<dbReference type="AlphaFoldDB" id="A0A2C6DQV1"/>
<evidence type="ECO:0000313" key="2">
    <source>
        <dbReference type="EMBL" id="VFS51457.1"/>
    </source>
</evidence>